<dbReference type="PROSITE" id="PS51257">
    <property type="entry name" value="PROKAR_LIPOPROTEIN"/>
    <property type="match status" value="1"/>
</dbReference>
<dbReference type="Proteomes" id="UP000233375">
    <property type="component" value="Unassembled WGS sequence"/>
</dbReference>
<evidence type="ECO:0000256" key="1">
    <source>
        <dbReference type="SAM" id="SignalP"/>
    </source>
</evidence>
<accession>A0A2N0YWB7</accession>
<organism evidence="2 3">
    <name type="scientific">Niallia nealsonii</name>
    <dbReference type="NCBI Taxonomy" id="115979"/>
    <lineage>
        <taxon>Bacteria</taxon>
        <taxon>Bacillati</taxon>
        <taxon>Bacillota</taxon>
        <taxon>Bacilli</taxon>
        <taxon>Bacillales</taxon>
        <taxon>Bacillaceae</taxon>
        <taxon>Niallia</taxon>
    </lineage>
</organism>
<dbReference type="AlphaFoldDB" id="A0A2N0YWB7"/>
<evidence type="ECO:0008006" key="4">
    <source>
        <dbReference type="Google" id="ProtNLM"/>
    </source>
</evidence>
<keyword evidence="1" id="KW-0732">Signal</keyword>
<evidence type="ECO:0000313" key="3">
    <source>
        <dbReference type="Proteomes" id="UP000233375"/>
    </source>
</evidence>
<feature type="chain" id="PRO_5039003817" description="Lipoprotein" evidence="1">
    <location>
        <begin position="20"/>
        <end position="172"/>
    </location>
</feature>
<sequence length="172" mass="19674">MKKQLYLICMFSLIVLFLAGCKKNNEPSVKDGNVEPKITINYSTQSLTKEDLINYNSNLLASSNVEDFKKFSLTINFQGTGNMKNPDISIPLLNKIINSLDKKRYIGGNASTLNEENKTVAEVVQVIYTKDLPVEKLKKKLKENPVIINWETKDGEKKEKKYNLSEYLKYNN</sequence>
<comment type="caution">
    <text evidence="2">The sequence shown here is derived from an EMBL/GenBank/DDBJ whole genome shotgun (WGS) entry which is preliminary data.</text>
</comment>
<dbReference type="EMBL" id="PISE01000076">
    <property type="protein sequence ID" value="PKG21549.1"/>
    <property type="molecule type" value="Genomic_DNA"/>
</dbReference>
<feature type="signal peptide" evidence="1">
    <location>
        <begin position="1"/>
        <end position="19"/>
    </location>
</feature>
<keyword evidence="3" id="KW-1185">Reference proteome</keyword>
<reference evidence="2 3" key="1">
    <citation type="journal article" date="2003" name="Int. J. Syst. Evol. Microbiol.">
        <title>Bacillus nealsonii sp. nov., isolated from a spacecraft-assembly facility, whose spores are gamma-radiation resistant.</title>
        <authorList>
            <person name="Venkateswaran K."/>
            <person name="Kempf M."/>
            <person name="Chen F."/>
            <person name="Satomi M."/>
            <person name="Nicholson W."/>
            <person name="Kern R."/>
        </authorList>
    </citation>
    <scope>NUCLEOTIDE SEQUENCE [LARGE SCALE GENOMIC DNA]</scope>
    <source>
        <strain evidence="2 3">FO-92</strain>
    </source>
</reference>
<name>A0A2N0YWB7_9BACI</name>
<evidence type="ECO:0000313" key="2">
    <source>
        <dbReference type="EMBL" id="PKG21549.1"/>
    </source>
</evidence>
<gene>
    <name evidence="2" type="ORF">CWS01_21870</name>
</gene>
<proteinExistence type="predicted"/>
<dbReference type="RefSeq" id="WP_101179668.1">
    <property type="nucleotide sequence ID" value="NZ_PISE01000076.1"/>
</dbReference>
<protein>
    <recommendedName>
        <fullName evidence="4">Lipoprotein</fullName>
    </recommendedName>
</protein>